<dbReference type="AlphaFoldDB" id="A0A160VCU8"/>
<dbReference type="Pfam" id="PF13399">
    <property type="entry name" value="LytR_C"/>
    <property type="match status" value="1"/>
</dbReference>
<dbReference type="InterPro" id="IPR027381">
    <property type="entry name" value="LytR/CpsA/Psr_C"/>
</dbReference>
<organism evidence="3">
    <name type="scientific">hydrothermal vent metagenome</name>
    <dbReference type="NCBI Taxonomy" id="652676"/>
    <lineage>
        <taxon>unclassified sequences</taxon>
        <taxon>metagenomes</taxon>
        <taxon>ecological metagenomes</taxon>
    </lineage>
</organism>
<accession>A0A160VCU8</accession>
<keyword evidence="1" id="KW-0812">Transmembrane</keyword>
<feature type="domain" description="LytR/CpsA/Psr regulator C-terminal" evidence="2">
    <location>
        <begin position="82"/>
        <end position="174"/>
    </location>
</feature>
<reference evidence="3" key="1">
    <citation type="submission" date="2015-10" db="EMBL/GenBank/DDBJ databases">
        <authorList>
            <person name="Gilbert D.G."/>
        </authorList>
    </citation>
    <scope>NUCLEOTIDE SEQUENCE</scope>
</reference>
<proteinExistence type="predicted"/>
<dbReference type="EMBL" id="FAXC01000019">
    <property type="protein sequence ID" value="CUV08185.1"/>
    <property type="molecule type" value="Genomic_DNA"/>
</dbReference>
<keyword evidence="1" id="KW-0472">Membrane</keyword>
<protein>
    <recommendedName>
        <fullName evidence="2">LytR/CpsA/Psr regulator C-terminal domain-containing protein</fullName>
    </recommendedName>
</protein>
<dbReference type="Gene3D" id="3.30.70.2390">
    <property type="match status" value="1"/>
</dbReference>
<evidence type="ECO:0000256" key="1">
    <source>
        <dbReference type="SAM" id="Phobius"/>
    </source>
</evidence>
<keyword evidence="1" id="KW-1133">Transmembrane helix</keyword>
<evidence type="ECO:0000313" key="3">
    <source>
        <dbReference type="EMBL" id="CUV08185.1"/>
    </source>
</evidence>
<sequence length="186" mass="20688">MPRKISALFSKKKKSKRGGHKDLQGSLINSAIVVLSLLLVAFIFSFTTRQTHHGVPIEVTFPALPEQPRLAVEIYEKKPVMDIEVEILNGCGIAGLASKVSNLLRDNNVDVVRSENADNFNYTQTMLILRNENIEDLNYVAKTLGLDPAQDPRVIHQPDESLSVDLTLILGKDFSSIKSLQSYIDN</sequence>
<name>A0A160VCU8_9ZZZZ</name>
<gene>
    <name evidence="3" type="ORF">MGWOODY_Mmi862</name>
</gene>
<evidence type="ECO:0000259" key="2">
    <source>
        <dbReference type="Pfam" id="PF13399"/>
    </source>
</evidence>
<feature type="transmembrane region" description="Helical" evidence="1">
    <location>
        <begin position="21"/>
        <end position="46"/>
    </location>
</feature>